<accession>A0A7J6SEL9</accession>
<proteinExistence type="predicted"/>
<comment type="caution">
    <text evidence="1">The sequence shown here is derived from an EMBL/GenBank/DDBJ whole genome shotgun (WGS) entry which is preliminary data.</text>
</comment>
<feature type="non-terminal residue" evidence="1">
    <location>
        <position position="145"/>
    </location>
</feature>
<evidence type="ECO:0000313" key="1">
    <source>
        <dbReference type="EMBL" id="KAF4730806.1"/>
    </source>
</evidence>
<evidence type="ECO:0000313" key="2">
    <source>
        <dbReference type="Proteomes" id="UP000553632"/>
    </source>
</evidence>
<dbReference type="Proteomes" id="UP000553632">
    <property type="component" value="Unassembled WGS sequence"/>
</dbReference>
<sequence length="145" mass="16359">EVKNSFQNSEAQLREYVTGGLSSFREHAYSSHYIDHANCASNAMKEDPSSALERSPGMPTILKSLLSALFFTAINGQDISYKYYLNGIEVEYRHYGDDEDAHVVLQCSLESARDPLFDYAKRKILVPLPAKDFQTDEGRFVNPLS</sequence>
<dbReference type="AlphaFoldDB" id="A0A7J6SEL9"/>
<reference evidence="1 2" key="1">
    <citation type="submission" date="2020-04" db="EMBL/GenBank/DDBJ databases">
        <title>Perkinsus olseni comparative genomics.</title>
        <authorList>
            <person name="Bogema D.R."/>
        </authorList>
    </citation>
    <scope>NUCLEOTIDE SEQUENCE [LARGE SCALE GENOMIC DNA]</scope>
    <source>
        <strain evidence="1 2">ATCC PRA-207</strain>
    </source>
</reference>
<keyword evidence="2" id="KW-1185">Reference proteome</keyword>
<organism evidence="1 2">
    <name type="scientific">Perkinsus olseni</name>
    <name type="common">Perkinsus atlanticus</name>
    <dbReference type="NCBI Taxonomy" id="32597"/>
    <lineage>
        <taxon>Eukaryota</taxon>
        <taxon>Sar</taxon>
        <taxon>Alveolata</taxon>
        <taxon>Perkinsozoa</taxon>
        <taxon>Perkinsea</taxon>
        <taxon>Perkinsida</taxon>
        <taxon>Perkinsidae</taxon>
        <taxon>Perkinsus</taxon>
    </lineage>
</organism>
<protein>
    <submittedName>
        <fullName evidence="1">Uncharacterized protein</fullName>
    </submittedName>
</protein>
<dbReference type="EMBL" id="JABANO010019052">
    <property type="protein sequence ID" value="KAF4730806.1"/>
    <property type="molecule type" value="Genomic_DNA"/>
</dbReference>
<feature type="non-terminal residue" evidence="1">
    <location>
        <position position="1"/>
    </location>
</feature>
<gene>
    <name evidence="1" type="ORF">FOZ63_017265</name>
</gene>
<name>A0A7J6SEL9_PEROL</name>